<dbReference type="InterPro" id="IPR036758">
    <property type="entry name" value="At5g01610-like"/>
</dbReference>
<comment type="caution">
    <text evidence="1">The sequence shown here is derived from an EMBL/GenBank/DDBJ whole genome shotgun (WGS) entry which is preliminary data.</text>
</comment>
<reference evidence="1 2" key="1">
    <citation type="submission" date="2021-05" db="EMBL/GenBank/DDBJ databases">
        <title>Genome Assembly of Synthetic Allotetraploid Brassica napus Reveals Homoeologous Exchanges between Subgenomes.</title>
        <authorList>
            <person name="Davis J.T."/>
        </authorList>
    </citation>
    <scope>NUCLEOTIDE SEQUENCE [LARGE SCALE GENOMIC DNA]</scope>
    <source>
        <strain evidence="2">cv. Da-Ae</strain>
        <tissue evidence="1">Seedling</tissue>
    </source>
</reference>
<sequence length="202" mass="22966">MLFQWRAMVLMEKRDSTIVVHMRCIWETIVSRTEESFVLVRSSYGVLSPSSSIDVIVSRYANKMEKGVFERSATQFFCLSNKYHTKPHLFFVINLLGLLLSRPPHHNDHSLFEPDPNLISTVNNILPKNGLPSGLLPDTVANFTLSDDDVYLPNPCKIEFESIYFKVGFINKKLGIDQSKTVHSCGVSGSCGSSWKSFFRQR</sequence>
<dbReference type="EMBL" id="JAGKQM010000015">
    <property type="protein sequence ID" value="KAH0877673.1"/>
    <property type="molecule type" value="Genomic_DNA"/>
</dbReference>
<accession>A0ABQ7ZC59</accession>
<gene>
    <name evidence="1" type="ORF">HID58_065067</name>
</gene>
<keyword evidence="2" id="KW-1185">Reference proteome</keyword>
<organism evidence="1 2">
    <name type="scientific">Brassica napus</name>
    <name type="common">Rape</name>
    <dbReference type="NCBI Taxonomy" id="3708"/>
    <lineage>
        <taxon>Eukaryota</taxon>
        <taxon>Viridiplantae</taxon>
        <taxon>Streptophyta</taxon>
        <taxon>Embryophyta</taxon>
        <taxon>Tracheophyta</taxon>
        <taxon>Spermatophyta</taxon>
        <taxon>Magnoliopsida</taxon>
        <taxon>eudicotyledons</taxon>
        <taxon>Gunneridae</taxon>
        <taxon>Pentapetalae</taxon>
        <taxon>rosids</taxon>
        <taxon>malvids</taxon>
        <taxon>Brassicales</taxon>
        <taxon>Brassicaceae</taxon>
        <taxon>Brassiceae</taxon>
        <taxon>Brassica</taxon>
    </lineage>
</organism>
<evidence type="ECO:0000313" key="2">
    <source>
        <dbReference type="Proteomes" id="UP000824890"/>
    </source>
</evidence>
<evidence type="ECO:0000313" key="1">
    <source>
        <dbReference type="EMBL" id="KAH0877673.1"/>
    </source>
</evidence>
<protein>
    <submittedName>
        <fullName evidence="1">Uncharacterized protein</fullName>
    </submittedName>
</protein>
<dbReference type="SUPFAM" id="SSF141562">
    <property type="entry name" value="At5g01610-like"/>
    <property type="match status" value="1"/>
</dbReference>
<proteinExistence type="predicted"/>
<dbReference type="Gene3D" id="2.30.240.10">
    <property type="entry name" value="At5g01610-like"/>
    <property type="match status" value="1"/>
</dbReference>
<dbReference type="Proteomes" id="UP000824890">
    <property type="component" value="Unassembled WGS sequence"/>
</dbReference>
<name>A0ABQ7ZC59_BRANA</name>